<keyword evidence="7" id="KW-0862">Zinc</keyword>
<dbReference type="InterPro" id="IPR055173">
    <property type="entry name" value="NrdR-like_N"/>
</dbReference>
<evidence type="ECO:0000256" key="4">
    <source>
        <dbReference type="ARBA" id="ARBA00023015"/>
    </source>
</evidence>
<feature type="zinc finger region" evidence="7">
    <location>
        <begin position="3"/>
        <end position="34"/>
    </location>
</feature>
<organism evidence="9 10">
    <name type="scientific">Aciditerrimonas ferrireducens</name>
    <dbReference type="NCBI Taxonomy" id="667306"/>
    <lineage>
        <taxon>Bacteria</taxon>
        <taxon>Bacillati</taxon>
        <taxon>Actinomycetota</taxon>
        <taxon>Acidimicrobiia</taxon>
        <taxon>Acidimicrobiales</taxon>
        <taxon>Acidimicrobiaceae</taxon>
        <taxon>Aciditerrimonas</taxon>
    </lineage>
</organism>
<dbReference type="Proteomes" id="UP001589788">
    <property type="component" value="Unassembled WGS sequence"/>
</dbReference>
<evidence type="ECO:0000313" key="10">
    <source>
        <dbReference type="Proteomes" id="UP001589788"/>
    </source>
</evidence>
<dbReference type="InterPro" id="IPR003796">
    <property type="entry name" value="RNR_NrdR-like"/>
</dbReference>
<sequence length="155" mass="17384">MRCPWCASVDDRVVDSRLAEDGAVIRRRRECGACGRRYTTYERIEQTPLWVRKRDGGREPFDRAKVKAGVLAAAKNRPVTAEAVAGLVSSVEEALRGQAEVTSQEVGLAVLERLRDLDEVAYLRFASVYKGFEHVGDFTREVGLLTKTTEPKRRS</sequence>
<dbReference type="InterPro" id="IPR005144">
    <property type="entry name" value="ATP-cone_dom"/>
</dbReference>
<keyword evidence="10" id="KW-1185">Reference proteome</keyword>
<evidence type="ECO:0000256" key="1">
    <source>
        <dbReference type="ARBA" id="ARBA00022491"/>
    </source>
</evidence>
<dbReference type="PROSITE" id="PS51161">
    <property type="entry name" value="ATP_CONE"/>
    <property type="match status" value="1"/>
</dbReference>
<keyword evidence="4 7" id="KW-0805">Transcription regulation</keyword>
<dbReference type="NCBIfam" id="TIGR00244">
    <property type="entry name" value="transcriptional regulator NrdR"/>
    <property type="match status" value="1"/>
</dbReference>
<dbReference type="RefSeq" id="WP_248108511.1">
    <property type="nucleotide sequence ID" value="NZ_JAKHEX010000017.1"/>
</dbReference>
<evidence type="ECO:0000256" key="6">
    <source>
        <dbReference type="ARBA" id="ARBA00023163"/>
    </source>
</evidence>
<keyword evidence="2 7" id="KW-0547">Nucleotide-binding</keyword>
<keyword evidence="7" id="KW-0479">Metal-binding</keyword>
<dbReference type="PANTHER" id="PTHR30455">
    <property type="entry name" value="TRANSCRIPTIONAL REPRESSOR NRDR"/>
    <property type="match status" value="1"/>
</dbReference>
<keyword evidence="7" id="KW-0863">Zinc-finger</keyword>
<dbReference type="PANTHER" id="PTHR30455:SF2">
    <property type="entry name" value="TRANSCRIPTIONAL REPRESSOR NRDR"/>
    <property type="match status" value="1"/>
</dbReference>
<name>A0ABV6C358_9ACTN</name>
<proteinExistence type="inferred from homology"/>
<evidence type="ECO:0000256" key="3">
    <source>
        <dbReference type="ARBA" id="ARBA00022840"/>
    </source>
</evidence>
<reference evidence="9 10" key="1">
    <citation type="submission" date="2024-09" db="EMBL/GenBank/DDBJ databases">
        <authorList>
            <person name="Sun Q."/>
            <person name="Mori K."/>
        </authorList>
    </citation>
    <scope>NUCLEOTIDE SEQUENCE [LARGE SCALE GENOMIC DNA]</scope>
    <source>
        <strain evidence="9 10">JCM 15389</strain>
    </source>
</reference>
<gene>
    <name evidence="7 9" type="primary">nrdR</name>
    <name evidence="9" type="ORF">ACFFRE_08145</name>
</gene>
<evidence type="ECO:0000256" key="2">
    <source>
        <dbReference type="ARBA" id="ARBA00022741"/>
    </source>
</evidence>
<dbReference type="Pfam" id="PF22811">
    <property type="entry name" value="Zn_ribbon_NrdR"/>
    <property type="match status" value="1"/>
</dbReference>
<comment type="cofactor">
    <cofactor evidence="7">
        <name>Zn(2+)</name>
        <dbReference type="ChEBI" id="CHEBI:29105"/>
    </cofactor>
    <text evidence="7">Binds 1 zinc ion.</text>
</comment>
<accession>A0ABV6C358</accession>
<feature type="domain" description="ATP-cone" evidence="8">
    <location>
        <begin position="49"/>
        <end position="137"/>
    </location>
</feature>
<dbReference type="Pfam" id="PF03477">
    <property type="entry name" value="ATP-cone"/>
    <property type="match status" value="1"/>
</dbReference>
<comment type="similarity">
    <text evidence="7">Belongs to the NrdR family.</text>
</comment>
<dbReference type="HAMAP" id="MF_00440">
    <property type="entry name" value="NrdR"/>
    <property type="match status" value="1"/>
</dbReference>
<protein>
    <recommendedName>
        <fullName evidence="7">Transcriptional repressor NrdR</fullName>
    </recommendedName>
</protein>
<keyword evidence="3 7" id="KW-0067">ATP-binding</keyword>
<evidence type="ECO:0000313" key="9">
    <source>
        <dbReference type="EMBL" id="MFC0082118.1"/>
    </source>
</evidence>
<keyword evidence="6 7" id="KW-0804">Transcription</keyword>
<evidence type="ECO:0000256" key="7">
    <source>
        <dbReference type="HAMAP-Rule" id="MF_00440"/>
    </source>
</evidence>
<comment type="function">
    <text evidence="7">Negatively regulates transcription of bacterial ribonucleotide reductase nrd genes and operons by binding to NrdR-boxes.</text>
</comment>
<evidence type="ECO:0000259" key="8">
    <source>
        <dbReference type="PROSITE" id="PS51161"/>
    </source>
</evidence>
<comment type="caution">
    <text evidence="9">The sequence shown here is derived from an EMBL/GenBank/DDBJ whole genome shotgun (WGS) entry which is preliminary data.</text>
</comment>
<keyword evidence="1 7" id="KW-0678">Repressor</keyword>
<evidence type="ECO:0000256" key="5">
    <source>
        <dbReference type="ARBA" id="ARBA00023125"/>
    </source>
</evidence>
<dbReference type="EMBL" id="JBHLYQ010000072">
    <property type="protein sequence ID" value="MFC0082118.1"/>
    <property type="molecule type" value="Genomic_DNA"/>
</dbReference>
<keyword evidence="5 7" id="KW-0238">DNA-binding</keyword>